<dbReference type="EMBL" id="OX458332">
    <property type="protein sequence ID" value="CAI8742055.1"/>
    <property type="molecule type" value="Genomic_DNA"/>
</dbReference>
<dbReference type="InterPro" id="IPR005046">
    <property type="entry name" value="DUF285"/>
</dbReference>
<dbReference type="RefSeq" id="WP_282213511.1">
    <property type="nucleotide sequence ID" value="NZ_OX458332.1"/>
</dbReference>
<reference evidence="1" key="1">
    <citation type="submission" date="2023-03" db="EMBL/GenBank/DDBJ databases">
        <authorList>
            <person name="Pearce D."/>
        </authorList>
    </citation>
    <scope>NUCLEOTIDE SEQUENCE</scope>
    <source>
        <strain evidence="1">Mc</strain>
    </source>
</reference>
<gene>
    <name evidence="1" type="ORF">MCNOR_0481</name>
</gene>
<name>A0AA35XZ05_METCP</name>
<sequence>MSLLSGGLLGSRRRNPGSAVASWARHPDWLPLPVIGPTEEKFVGLFGVTNDSANFVALLAQGDYTVDWGDGTVENHDSFAVASHQYDYAAIPNGTLCSRGYKQVIITVTPREWATFTRIDLQRRHPSMTQNYAPMWLDLALGSPNLVWMKLGGWDLSLQFVERVKIVSVGNVTSTDSLYNSMTALEVVNDFNTANVTDASYMYMSCDRIKNVPAHNLSSCLYFTSFFENCSCLEVAPAINTAMGQDFSRFYYNCKALREAPALNTANGTNFNEMHRNNHALLDIPAYTLASAQTARYMLSACNSAKACPNFNTPNLTDAEGMFDNMHNLQFGPVLDLSQATNCARLFNNCYSLVHIPPYELSSSLANGFILEACTSLSKGAMTGTKVSIEYKNMRLGAAELNAIFAGLATGVTGQTIDITGNFGASDPACDRSIATLKGWTVVG</sequence>
<protein>
    <submittedName>
        <fullName evidence="1">BspA family leucine-rich repeat surface protein</fullName>
    </submittedName>
</protein>
<evidence type="ECO:0000313" key="2">
    <source>
        <dbReference type="Proteomes" id="UP001158598"/>
    </source>
</evidence>
<dbReference type="Pfam" id="PF03382">
    <property type="entry name" value="DUF285"/>
    <property type="match status" value="2"/>
</dbReference>
<evidence type="ECO:0000313" key="1">
    <source>
        <dbReference type="EMBL" id="CAI8742055.1"/>
    </source>
</evidence>
<dbReference type="Proteomes" id="UP001158598">
    <property type="component" value="Chromosome"/>
</dbReference>
<accession>A0AA35XZ05</accession>
<proteinExistence type="predicted"/>
<organism evidence="1 2">
    <name type="scientific">Methylococcus capsulatus</name>
    <dbReference type="NCBI Taxonomy" id="414"/>
    <lineage>
        <taxon>Bacteria</taxon>
        <taxon>Pseudomonadati</taxon>
        <taxon>Pseudomonadota</taxon>
        <taxon>Gammaproteobacteria</taxon>
        <taxon>Methylococcales</taxon>
        <taxon>Methylococcaceae</taxon>
        <taxon>Methylococcus</taxon>
    </lineage>
</organism>
<dbReference type="AlphaFoldDB" id="A0AA35XZ05"/>